<keyword evidence="3" id="KW-1185">Reference proteome</keyword>
<accession>A0A6P2CPT7</accession>
<evidence type="ECO:0000313" key="3">
    <source>
        <dbReference type="Proteomes" id="UP000464178"/>
    </source>
</evidence>
<dbReference type="KEGG" id="gms:SOIL9_67530"/>
<name>A0A6P2CPT7_9BACT</name>
<evidence type="ECO:0000313" key="2">
    <source>
        <dbReference type="EMBL" id="VTR90961.1"/>
    </source>
</evidence>
<gene>
    <name evidence="2" type="ORF">SOIL9_67530</name>
</gene>
<feature type="signal peptide" evidence="1">
    <location>
        <begin position="1"/>
        <end position="28"/>
    </location>
</feature>
<keyword evidence="1" id="KW-0732">Signal</keyword>
<dbReference type="Gene3D" id="2.40.360.20">
    <property type="match status" value="1"/>
</dbReference>
<dbReference type="RefSeq" id="WP_162666027.1">
    <property type="nucleotide sequence ID" value="NZ_LR593886.1"/>
</dbReference>
<feature type="chain" id="PRO_5026967877" evidence="1">
    <location>
        <begin position="29"/>
        <end position="198"/>
    </location>
</feature>
<proteinExistence type="predicted"/>
<organism evidence="2 3">
    <name type="scientific">Gemmata massiliana</name>
    <dbReference type="NCBI Taxonomy" id="1210884"/>
    <lineage>
        <taxon>Bacteria</taxon>
        <taxon>Pseudomonadati</taxon>
        <taxon>Planctomycetota</taxon>
        <taxon>Planctomycetia</taxon>
        <taxon>Gemmatales</taxon>
        <taxon>Gemmataceae</taxon>
        <taxon>Gemmata</taxon>
    </lineage>
</organism>
<sequence length="198" mass="22099">MFHPRLARLVPCAALTCAFVLTAPTALPAPVPKHLMPKDEPVCFPTRVGDRMVSLWQGKELICVVTKVEKTNDGISVTQEYEDERGVRTHDQTVVASAVGLKVVRYSDRDLDKSVWWLKLPHVDNNTWTDNLHGQETRTLGWEEIEVPAGKFKAIRVDRNDNPNGTAKTSYWYAPGLGCIKWSDGTASRVLTAFKPGN</sequence>
<protein>
    <submittedName>
        <fullName evidence="2">Uncharacterized protein</fullName>
    </submittedName>
</protein>
<dbReference type="Proteomes" id="UP000464178">
    <property type="component" value="Chromosome"/>
</dbReference>
<dbReference type="AlphaFoldDB" id="A0A6P2CPT7"/>
<reference evidence="2 3" key="1">
    <citation type="submission" date="2019-05" db="EMBL/GenBank/DDBJ databases">
        <authorList>
            <consortium name="Science for Life Laboratories"/>
        </authorList>
    </citation>
    <scope>NUCLEOTIDE SEQUENCE [LARGE SCALE GENOMIC DNA]</scope>
    <source>
        <strain evidence="2">Soil9</strain>
    </source>
</reference>
<evidence type="ECO:0000256" key="1">
    <source>
        <dbReference type="SAM" id="SignalP"/>
    </source>
</evidence>
<dbReference type="EMBL" id="LR593886">
    <property type="protein sequence ID" value="VTR90961.1"/>
    <property type="molecule type" value="Genomic_DNA"/>
</dbReference>